<dbReference type="SUPFAM" id="SSF89082">
    <property type="entry name" value="Antibiotic binding domain of TipA-like multidrug resistance regulators"/>
    <property type="match status" value="1"/>
</dbReference>
<evidence type="ECO:0000259" key="1">
    <source>
        <dbReference type="PROSITE" id="PS50937"/>
    </source>
</evidence>
<dbReference type="SUPFAM" id="SSF46955">
    <property type="entry name" value="Putative DNA-binding domain"/>
    <property type="match status" value="1"/>
</dbReference>
<reference evidence="2 3" key="1">
    <citation type="journal article" date="2019" name="Int. J. Syst. Evol. Microbiol.">
        <title>The Global Catalogue of Microorganisms (GCM) 10K type strain sequencing project: providing services to taxonomists for standard genome sequencing and annotation.</title>
        <authorList>
            <consortium name="The Broad Institute Genomics Platform"/>
            <consortium name="The Broad Institute Genome Sequencing Center for Infectious Disease"/>
            <person name="Wu L."/>
            <person name="Ma J."/>
        </authorList>
    </citation>
    <scope>NUCLEOTIDE SEQUENCE [LARGE SCALE GENOMIC DNA]</scope>
    <source>
        <strain evidence="2 3">JCM 16373</strain>
    </source>
</reference>
<keyword evidence="3" id="KW-1185">Reference proteome</keyword>
<dbReference type="InterPro" id="IPR000551">
    <property type="entry name" value="MerR-type_HTH_dom"/>
</dbReference>
<gene>
    <name evidence="2" type="ORF">GCM10009863_20070</name>
</gene>
<dbReference type="Gene3D" id="1.10.1660.10">
    <property type="match status" value="1"/>
</dbReference>
<organism evidence="2 3">
    <name type="scientific">Streptomyces axinellae</name>
    <dbReference type="NCBI Taxonomy" id="552788"/>
    <lineage>
        <taxon>Bacteria</taxon>
        <taxon>Bacillati</taxon>
        <taxon>Actinomycetota</taxon>
        <taxon>Actinomycetes</taxon>
        <taxon>Kitasatosporales</taxon>
        <taxon>Streptomycetaceae</taxon>
        <taxon>Streptomyces</taxon>
    </lineage>
</organism>
<comment type="caution">
    <text evidence="2">The sequence shown here is derived from an EMBL/GenBank/DDBJ whole genome shotgun (WGS) entry which is preliminary data.</text>
</comment>
<dbReference type="RefSeq" id="WP_344564290.1">
    <property type="nucleotide sequence ID" value="NZ_BAAARJ010000005.1"/>
</dbReference>
<dbReference type="PROSITE" id="PS50937">
    <property type="entry name" value="HTH_MERR_2"/>
    <property type="match status" value="1"/>
</dbReference>
<dbReference type="InterPro" id="IPR036244">
    <property type="entry name" value="TipA-like_antibiotic-bd"/>
</dbReference>
<protein>
    <recommendedName>
        <fullName evidence="1">HTH merR-type domain-containing protein</fullName>
    </recommendedName>
</protein>
<name>A0ABN3PY80_9ACTN</name>
<dbReference type="Gene3D" id="1.10.490.50">
    <property type="entry name" value="Antibiotic binding domain of TipA-like multidrug resistance regulators"/>
    <property type="match status" value="1"/>
</dbReference>
<sequence length="132" mass="14049">MGVVKRTRRRTWATGTLAESPGVHSVGQVAGFAGVTVRTPHHYDEVGLLRPGRRTAAGVPADAPGAMDLAEEHRGFISRTSWECGCEMHRGQGEMYVADERFTAAYEAIRPGLAASMRDAIAADAARAARAG</sequence>
<dbReference type="Pfam" id="PF07739">
    <property type="entry name" value="TipAS"/>
    <property type="match status" value="1"/>
</dbReference>
<dbReference type="EMBL" id="BAAARJ010000005">
    <property type="protein sequence ID" value="GAA2606587.1"/>
    <property type="molecule type" value="Genomic_DNA"/>
</dbReference>
<dbReference type="Proteomes" id="UP001501447">
    <property type="component" value="Unassembled WGS sequence"/>
</dbReference>
<dbReference type="InterPro" id="IPR009061">
    <property type="entry name" value="DNA-bd_dom_put_sf"/>
</dbReference>
<feature type="domain" description="HTH merR-type" evidence="1">
    <location>
        <begin position="23"/>
        <end position="58"/>
    </location>
</feature>
<evidence type="ECO:0000313" key="2">
    <source>
        <dbReference type="EMBL" id="GAA2606587.1"/>
    </source>
</evidence>
<evidence type="ECO:0000313" key="3">
    <source>
        <dbReference type="Proteomes" id="UP001501447"/>
    </source>
</evidence>
<accession>A0ABN3PY80</accession>
<proteinExistence type="predicted"/>
<dbReference type="InterPro" id="IPR012925">
    <property type="entry name" value="TipAS_dom"/>
</dbReference>